<dbReference type="InterPro" id="IPR000836">
    <property type="entry name" value="PRTase_dom"/>
</dbReference>
<comment type="caution">
    <text evidence="2">The sequence shown here is derived from an EMBL/GenBank/DDBJ whole genome shotgun (WGS) entry which is preliminary data.</text>
</comment>
<protein>
    <recommendedName>
        <fullName evidence="4">ComF family protein</fullName>
    </recommendedName>
</protein>
<dbReference type="CDD" id="cd06223">
    <property type="entry name" value="PRTases_typeI"/>
    <property type="match status" value="1"/>
</dbReference>
<sequence length="177" mass="19971">MLAWGNYAGALKRAIALLKYDGRAEIARPLGQWLAQSWLQQEVLQQCVVVPIPLHDQRRSQRGYNQAELIARSFCQVTGLKMRSQALIRRRATQAQFGLTITERQRNLEQAFALGPDFKRQRPKWPVLLLDDIYTTGATIKAATQVLQKSGIQVHGTVAVAQAQRFNRSSQSQQNTS</sequence>
<dbReference type="PANTHER" id="PTHR47505">
    <property type="entry name" value="DNA UTILIZATION PROTEIN YHGH"/>
    <property type="match status" value="1"/>
</dbReference>
<evidence type="ECO:0008006" key="4">
    <source>
        <dbReference type="Google" id="ProtNLM"/>
    </source>
</evidence>
<dbReference type="SUPFAM" id="SSF53271">
    <property type="entry name" value="PRTase-like"/>
    <property type="match status" value="1"/>
</dbReference>
<dbReference type="Gene3D" id="3.40.50.2020">
    <property type="match status" value="1"/>
</dbReference>
<accession>A0A2W1JFX5</accession>
<evidence type="ECO:0000256" key="1">
    <source>
        <dbReference type="ARBA" id="ARBA00008007"/>
    </source>
</evidence>
<dbReference type="Proteomes" id="UP000248857">
    <property type="component" value="Unassembled WGS sequence"/>
</dbReference>
<gene>
    <name evidence="2" type="ORF">C1752_03609</name>
</gene>
<proteinExistence type="inferred from homology"/>
<dbReference type="EMBL" id="PQWO01000010">
    <property type="protein sequence ID" value="PZD72478.1"/>
    <property type="molecule type" value="Genomic_DNA"/>
</dbReference>
<dbReference type="PANTHER" id="PTHR47505:SF1">
    <property type="entry name" value="DNA UTILIZATION PROTEIN YHGH"/>
    <property type="match status" value="1"/>
</dbReference>
<reference evidence="2 3" key="1">
    <citation type="journal article" date="2018" name="Sci. Rep.">
        <title>A novel species of the marine cyanobacterium Acaryochloris with a unique pigment content and lifestyle.</title>
        <authorList>
            <person name="Partensky F."/>
            <person name="Six C."/>
            <person name="Ratin M."/>
            <person name="Garczarek L."/>
            <person name="Vaulot D."/>
            <person name="Probert I."/>
            <person name="Calteau A."/>
            <person name="Gourvil P."/>
            <person name="Marie D."/>
            <person name="Grebert T."/>
            <person name="Bouchier C."/>
            <person name="Le Panse S."/>
            <person name="Gachenot M."/>
            <person name="Rodriguez F."/>
            <person name="Garrido J.L."/>
        </authorList>
    </citation>
    <scope>NUCLEOTIDE SEQUENCE [LARGE SCALE GENOMIC DNA]</scope>
    <source>
        <strain evidence="2 3">RCC1774</strain>
    </source>
</reference>
<evidence type="ECO:0000313" key="3">
    <source>
        <dbReference type="Proteomes" id="UP000248857"/>
    </source>
</evidence>
<keyword evidence="3" id="KW-1185">Reference proteome</keyword>
<evidence type="ECO:0000313" key="2">
    <source>
        <dbReference type="EMBL" id="PZD72478.1"/>
    </source>
</evidence>
<dbReference type="RefSeq" id="WP_233501632.1">
    <property type="nucleotide sequence ID" value="NZ_CAWNWM010000010.1"/>
</dbReference>
<organism evidence="2 3">
    <name type="scientific">Acaryochloris thomasi RCC1774</name>
    <dbReference type="NCBI Taxonomy" id="1764569"/>
    <lineage>
        <taxon>Bacteria</taxon>
        <taxon>Bacillati</taxon>
        <taxon>Cyanobacteriota</taxon>
        <taxon>Cyanophyceae</taxon>
        <taxon>Acaryochloridales</taxon>
        <taxon>Acaryochloridaceae</taxon>
        <taxon>Acaryochloris</taxon>
        <taxon>Acaryochloris thomasi</taxon>
    </lineage>
</organism>
<dbReference type="AlphaFoldDB" id="A0A2W1JFX5"/>
<comment type="similarity">
    <text evidence="1">Belongs to the ComF/GntX family.</text>
</comment>
<dbReference type="InterPro" id="IPR029057">
    <property type="entry name" value="PRTase-like"/>
</dbReference>
<dbReference type="InterPro" id="IPR051910">
    <property type="entry name" value="ComF/GntX_DNA_util-trans"/>
</dbReference>
<name>A0A2W1JFX5_9CYAN</name>